<comment type="caution">
    <text evidence="6">The sequence shown here is derived from an EMBL/GenBank/DDBJ whole genome shotgun (WGS) entry which is preliminary data.</text>
</comment>
<dbReference type="Proteomes" id="UP000242699">
    <property type="component" value="Unassembled WGS sequence"/>
</dbReference>
<evidence type="ECO:0000256" key="4">
    <source>
        <dbReference type="PROSITE-ProRule" id="PRU00335"/>
    </source>
</evidence>
<evidence type="ECO:0000256" key="1">
    <source>
        <dbReference type="ARBA" id="ARBA00023015"/>
    </source>
</evidence>
<sequence length="191" mass="21512">MARPSKKAEIVQAAAELFSTKGFKATTVRDIAEKAGVLSGSLYAHIDTKEDLLLEIVRLAANEFANALEPIVRSDENPEAKVRAAVHAHLGVIASSRAWSTVYLDEDAAFSPEGRLEVRQLRKVYEQYWMQILEEGRARQTFSFTDSVLTRLFILSALNGFHRWYDPQGRLTVHDIAEDYAGMILNMLRKT</sequence>
<gene>
    <name evidence="6" type="ORF">C7B43_19315</name>
</gene>
<feature type="DNA-binding region" description="H-T-H motif" evidence="4">
    <location>
        <begin position="27"/>
        <end position="46"/>
    </location>
</feature>
<dbReference type="PANTHER" id="PTHR30055:SF240">
    <property type="entry name" value="HTH-TYPE TRANSCRIPTIONAL REGULATOR ACRR"/>
    <property type="match status" value="1"/>
</dbReference>
<proteinExistence type="predicted"/>
<reference evidence="6 7" key="1">
    <citation type="journal article" date="2014" name="BMC Genomics">
        <title>Comparison of environmental and isolate Sulfobacillus genomes reveals diverse carbon, sulfur, nitrogen, and hydrogen metabolisms.</title>
        <authorList>
            <person name="Justice N.B."/>
            <person name="Norman A."/>
            <person name="Brown C.T."/>
            <person name="Singh A."/>
            <person name="Thomas B.C."/>
            <person name="Banfield J.F."/>
        </authorList>
    </citation>
    <scope>NUCLEOTIDE SEQUENCE [LARGE SCALE GENOMIC DNA]</scope>
    <source>
        <strain evidence="6">AMDSBA1</strain>
    </source>
</reference>
<dbReference type="SUPFAM" id="SSF48498">
    <property type="entry name" value="Tetracyclin repressor-like, C-terminal domain"/>
    <property type="match status" value="1"/>
</dbReference>
<keyword evidence="2 4" id="KW-0238">DNA-binding</keyword>
<dbReference type="InterPro" id="IPR041490">
    <property type="entry name" value="KstR2_TetR_C"/>
</dbReference>
<accession>A0A2T2WQ23</accession>
<feature type="domain" description="HTH tetR-type" evidence="5">
    <location>
        <begin position="4"/>
        <end position="64"/>
    </location>
</feature>
<dbReference type="GO" id="GO:0003700">
    <property type="term" value="F:DNA-binding transcription factor activity"/>
    <property type="evidence" value="ECO:0007669"/>
    <property type="project" value="TreeGrafter"/>
</dbReference>
<dbReference type="InterPro" id="IPR036271">
    <property type="entry name" value="Tet_transcr_reg_TetR-rel_C_sf"/>
</dbReference>
<evidence type="ECO:0000256" key="2">
    <source>
        <dbReference type="ARBA" id="ARBA00023125"/>
    </source>
</evidence>
<dbReference type="GO" id="GO:0000976">
    <property type="term" value="F:transcription cis-regulatory region binding"/>
    <property type="evidence" value="ECO:0007669"/>
    <property type="project" value="TreeGrafter"/>
</dbReference>
<dbReference type="PRINTS" id="PR00455">
    <property type="entry name" value="HTHTETR"/>
</dbReference>
<dbReference type="PANTHER" id="PTHR30055">
    <property type="entry name" value="HTH-TYPE TRANSCRIPTIONAL REGULATOR RUTR"/>
    <property type="match status" value="1"/>
</dbReference>
<dbReference type="InterPro" id="IPR050109">
    <property type="entry name" value="HTH-type_TetR-like_transc_reg"/>
</dbReference>
<evidence type="ECO:0000313" key="7">
    <source>
        <dbReference type="Proteomes" id="UP000242699"/>
    </source>
</evidence>
<dbReference type="SUPFAM" id="SSF46689">
    <property type="entry name" value="Homeodomain-like"/>
    <property type="match status" value="1"/>
</dbReference>
<evidence type="ECO:0000259" key="5">
    <source>
        <dbReference type="PROSITE" id="PS50977"/>
    </source>
</evidence>
<dbReference type="Gene3D" id="1.10.357.10">
    <property type="entry name" value="Tetracycline Repressor, domain 2"/>
    <property type="match status" value="1"/>
</dbReference>
<dbReference type="EMBL" id="PXYT01000082">
    <property type="protein sequence ID" value="PSR24335.1"/>
    <property type="molecule type" value="Genomic_DNA"/>
</dbReference>
<dbReference type="InterPro" id="IPR001647">
    <property type="entry name" value="HTH_TetR"/>
</dbReference>
<protein>
    <submittedName>
        <fullName evidence="6">TetR/AcrR family transcriptional regulator</fullName>
    </submittedName>
</protein>
<dbReference type="Gene3D" id="1.10.10.60">
    <property type="entry name" value="Homeodomain-like"/>
    <property type="match status" value="1"/>
</dbReference>
<dbReference type="PROSITE" id="PS50977">
    <property type="entry name" value="HTH_TETR_2"/>
    <property type="match status" value="1"/>
</dbReference>
<organism evidence="6 7">
    <name type="scientific">Sulfobacillus benefaciens</name>
    <dbReference type="NCBI Taxonomy" id="453960"/>
    <lineage>
        <taxon>Bacteria</taxon>
        <taxon>Bacillati</taxon>
        <taxon>Bacillota</taxon>
        <taxon>Clostridia</taxon>
        <taxon>Eubacteriales</taxon>
        <taxon>Clostridiales Family XVII. Incertae Sedis</taxon>
        <taxon>Sulfobacillus</taxon>
    </lineage>
</organism>
<evidence type="ECO:0000256" key="3">
    <source>
        <dbReference type="ARBA" id="ARBA00023163"/>
    </source>
</evidence>
<name>A0A2T2WQ23_9FIRM</name>
<dbReference type="Pfam" id="PF17932">
    <property type="entry name" value="TetR_C_24"/>
    <property type="match status" value="1"/>
</dbReference>
<dbReference type="InterPro" id="IPR009057">
    <property type="entry name" value="Homeodomain-like_sf"/>
</dbReference>
<keyword evidence="3" id="KW-0804">Transcription</keyword>
<evidence type="ECO:0000313" key="6">
    <source>
        <dbReference type="EMBL" id="PSR24335.1"/>
    </source>
</evidence>
<dbReference type="AlphaFoldDB" id="A0A2T2WQ23"/>
<dbReference type="Pfam" id="PF00440">
    <property type="entry name" value="TetR_N"/>
    <property type="match status" value="1"/>
</dbReference>
<keyword evidence="1" id="KW-0805">Transcription regulation</keyword>